<gene>
    <name evidence="4" type="primary">traM</name>
    <name evidence="4" type="ORF">DHW03_18820</name>
</gene>
<comment type="caution">
    <text evidence="4">The sequence shown here is derived from an EMBL/GenBank/DDBJ whole genome shotgun (WGS) entry which is preliminary data.</text>
</comment>
<keyword evidence="5" id="KW-1185">Reference proteome</keyword>
<dbReference type="RefSeq" id="WP_109927409.1">
    <property type="nucleotide sequence ID" value="NZ_QGNZ01000006.1"/>
</dbReference>
<protein>
    <submittedName>
        <fullName evidence="4">Conjugative transposon protein TraM</fullName>
    </submittedName>
</protein>
<accession>A0A317ELJ1</accession>
<dbReference type="OrthoDB" id="1453786at2"/>
<dbReference type="InterPro" id="IPR055407">
    <property type="entry name" value="TraM_C"/>
</dbReference>
<reference evidence="4 5" key="1">
    <citation type="submission" date="2018-05" db="EMBL/GenBank/DDBJ databases">
        <title>Pedobacter paludis sp. nov., isolated from wetland soil.</title>
        <authorList>
            <person name="Zhang Y."/>
            <person name="Wang G."/>
        </authorList>
    </citation>
    <scope>NUCLEOTIDE SEQUENCE [LARGE SCALE GENOMIC DNA]</scope>
    <source>
        <strain evidence="4 5">KCTC22721</strain>
    </source>
</reference>
<name>A0A317ELJ1_9SPHI</name>
<feature type="transmembrane region" description="Helical" evidence="2">
    <location>
        <begin position="10"/>
        <end position="27"/>
    </location>
</feature>
<feature type="region of interest" description="Disordered" evidence="1">
    <location>
        <begin position="116"/>
        <end position="185"/>
    </location>
</feature>
<sequence>MKIDFKKPKYVIPVIILPFLFLFFYSYKSFSKDDEKTAENKPELQTDIAPVSDGVKNKDIGTKLDAFKDSYKEGDGYTAVGNLSEDVEDRGQLQGQYNDREKYMLDSIDNAFKAKYPQSTKSKGSGYSAYSGRNSIPQSMSAYENRNTGNSMSREDRELANALSNLQGQGKSGNRYPESKSREKYEDPMQLFREQMKVIDSIGKSSDPDYKGQKQQEDLLKKVDNVSVKLPKLDVVKATDVNSAFNTVTVSKSNNFIKAIIDQSITGYAGSRVRIRLLEDIKAGKHLIKKGTYIYALISGFDEQRVKLTVLSVMTDDKILPVKLAIYDLDGMEGLYVPASSFRAFTKEISDIGSSVQMQQNPENANQLYMSALSKLFTSTSTAVSKLIRQNKAKLKYASYVYLIDPDELKEQQNNY</sequence>
<evidence type="ECO:0000313" key="4">
    <source>
        <dbReference type="EMBL" id="PWS25888.1"/>
    </source>
</evidence>
<feature type="compositionally biased region" description="Low complexity" evidence="1">
    <location>
        <begin position="119"/>
        <end position="132"/>
    </location>
</feature>
<evidence type="ECO:0000259" key="3">
    <source>
        <dbReference type="Pfam" id="PF12508"/>
    </source>
</evidence>
<organism evidence="4 5">
    <name type="scientific">Pedobacter yonginense</name>
    <dbReference type="NCBI Taxonomy" id="651869"/>
    <lineage>
        <taxon>Bacteria</taxon>
        <taxon>Pseudomonadati</taxon>
        <taxon>Bacteroidota</taxon>
        <taxon>Sphingobacteriia</taxon>
        <taxon>Sphingobacteriales</taxon>
        <taxon>Sphingobacteriaceae</taxon>
        <taxon>Pedobacter</taxon>
    </lineage>
</organism>
<feature type="domain" description="Conjugative transposon TraM C-terminal" evidence="3">
    <location>
        <begin position="257"/>
        <end position="403"/>
    </location>
</feature>
<keyword evidence="2" id="KW-0472">Membrane</keyword>
<dbReference type="AlphaFoldDB" id="A0A317ELJ1"/>
<dbReference type="Pfam" id="PF12508">
    <property type="entry name" value="Transposon_TraM"/>
    <property type="match status" value="1"/>
</dbReference>
<dbReference type="InterPro" id="IPR022187">
    <property type="entry name" value="Conjug_transposon_TraM"/>
</dbReference>
<keyword evidence="2" id="KW-0812">Transmembrane</keyword>
<keyword evidence="2" id="KW-1133">Transmembrane helix</keyword>
<evidence type="ECO:0000313" key="5">
    <source>
        <dbReference type="Proteomes" id="UP000245379"/>
    </source>
</evidence>
<dbReference type="NCBIfam" id="TIGR03779">
    <property type="entry name" value="Bac_Flav_CT_M"/>
    <property type="match status" value="1"/>
</dbReference>
<dbReference type="Proteomes" id="UP000245379">
    <property type="component" value="Unassembled WGS sequence"/>
</dbReference>
<evidence type="ECO:0000256" key="1">
    <source>
        <dbReference type="SAM" id="MobiDB-lite"/>
    </source>
</evidence>
<dbReference type="EMBL" id="QGNZ01000006">
    <property type="protein sequence ID" value="PWS25888.1"/>
    <property type="molecule type" value="Genomic_DNA"/>
</dbReference>
<proteinExistence type="predicted"/>
<feature type="compositionally biased region" description="Polar residues" evidence="1">
    <location>
        <begin position="133"/>
        <end position="152"/>
    </location>
</feature>
<evidence type="ECO:0000256" key="2">
    <source>
        <dbReference type="SAM" id="Phobius"/>
    </source>
</evidence>